<keyword evidence="5 6" id="KW-0539">Nucleus</keyword>
<evidence type="ECO:0000313" key="8">
    <source>
        <dbReference type="EMBL" id="KAF3430558.1"/>
    </source>
</evidence>
<evidence type="ECO:0000256" key="6">
    <source>
        <dbReference type="RuleBase" id="RU364140"/>
    </source>
</evidence>
<dbReference type="GO" id="GO:0003712">
    <property type="term" value="F:transcription coregulator activity"/>
    <property type="evidence" value="ECO:0007669"/>
    <property type="project" value="InterPro"/>
</dbReference>
<evidence type="ECO:0000256" key="3">
    <source>
        <dbReference type="ARBA" id="ARBA00023015"/>
    </source>
</evidence>
<dbReference type="EMBL" id="WNWW01000038">
    <property type="protein sequence ID" value="KAF3430558.1"/>
    <property type="molecule type" value="Genomic_DNA"/>
</dbReference>
<dbReference type="AlphaFoldDB" id="A0A833WFX5"/>
<dbReference type="InterPro" id="IPR019313">
    <property type="entry name" value="Mediator_Med17"/>
</dbReference>
<dbReference type="PANTHER" id="PTHR13114">
    <property type="entry name" value="MEDIATOR OF RNA POLYMERASE II TRANSCRIPTION SUBUNIT 17"/>
    <property type="match status" value="1"/>
</dbReference>
<feature type="compositionally biased region" description="Basic and acidic residues" evidence="7">
    <location>
        <begin position="52"/>
        <end position="64"/>
    </location>
</feature>
<evidence type="ECO:0000256" key="1">
    <source>
        <dbReference type="ARBA" id="ARBA00004123"/>
    </source>
</evidence>
<evidence type="ECO:0000256" key="4">
    <source>
        <dbReference type="ARBA" id="ARBA00023163"/>
    </source>
</evidence>
<keyword evidence="3 6" id="KW-0805">Transcription regulation</keyword>
<accession>A0A833WFX5</accession>
<evidence type="ECO:0000256" key="2">
    <source>
        <dbReference type="ARBA" id="ARBA00005635"/>
    </source>
</evidence>
<comment type="subcellular location">
    <subcellularLocation>
        <location evidence="1 6">Nucleus</location>
    </subcellularLocation>
</comment>
<keyword evidence="6" id="KW-0010">Activator</keyword>
<comment type="subunit">
    <text evidence="6">Component of the Mediator complex.</text>
</comment>
<keyword evidence="4 6" id="KW-0804">Transcription</keyword>
<feature type="region of interest" description="Disordered" evidence="7">
    <location>
        <begin position="408"/>
        <end position="428"/>
    </location>
</feature>
<comment type="function">
    <text evidence="6">Component of the Mediator complex, a coactivator involved in the regulated transcription of nearly all RNA polymerase II-dependent genes. Mediator functions as a bridge to convey information from gene-specific regulatory proteins to the basal RNA polymerase II transcription machinery. Mediator is recruited to promoters by direct interactions with regulatory proteins and serves as a scaffold for the assembly of a functional preinitiation complex with RNA polymerase II and the general transcription factors.</text>
</comment>
<dbReference type="Pfam" id="PF10156">
    <property type="entry name" value="Med17"/>
    <property type="match status" value="1"/>
</dbReference>
<feature type="compositionally biased region" description="Polar residues" evidence="7">
    <location>
        <begin position="252"/>
        <end position="266"/>
    </location>
</feature>
<dbReference type="Proteomes" id="UP000655588">
    <property type="component" value="Unassembled WGS sequence"/>
</dbReference>
<sequence>MAYSVNVSVEAPIENQIQEITYDGQEIYQAPLTLSENLAKIAQKIDFSKTNGEDIKKESESGEKGEEDTKDSASFQSSLWPWDSVRNKLRLHIVEYFFKCSFVSMKDCDKFIYRNALTEVCVLADVLAIAKEKHYMVLDPVPQEPAEVKPMIQVYARKKALAGAASVIMMGADRLKNCQNELARNRSTPDFHIELLRLRQNWRLKKVSNSIIGDLSYRTAGSKFPQTGMFEVTKAEEEEKSSTSPPASPSAGNNVSGQTHPPNSKASALRVTIPSELQGVAYIEVLCQKDQEDLCSANISLLNNSAHSSNADMHWQQKLEAAQNVLFCKELFSQLAREAVHLRAPIPHMVVGNQIMATVLPGIQLIIGLCHSTGNDKKPAAPPPHKSDHDHVLEHSLHQLLREVHHKNTHHPFPHPSSGPLGPSKRRCLAGPTAADRYELLEMTKSQTLLEQIIQQAQHYFMRLRTEYVLDTIAKEVKDPLIVSHWNALNSPTQSCVKINILTHGYDTVCRTSLVVHIGEKSLKCVCRDGRVMHMSYEPQELRDLIFCQIYQHQITAVQALAKCMGWQFLANSSHLGLGAVEPLGNASSCILASPIGDRMIAVRCEPQTGVQVAIAHSPRKDFFPGQLVRERKWENLGGSFKEVRWDKMEGKNFLNKMELLMASLTSSVKKRDHTFRFYLVSDTPYLSTV</sequence>
<dbReference type="PANTHER" id="PTHR13114:SF7">
    <property type="entry name" value="MEDIATOR OF RNA POLYMERASE II TRANSCRIPTION SUBUNIT 17"/>
    <property type="match status" value="1"/>
</dbReference>
<comment type="similarity">
    <text evidence="2 6">Belongs to the Mediator complex subunit 17 family.</text>
</comment>
<organism evidence="8 9">
    <name type="scientific">Frieseomelitta varia</name>
    <dbReference type="NCBI Taxonomy" id="561572"/>
    <lineage>
        <taxon>Eukaryota</taxon>
        <taxon>Metazoa</taxon>
        <taxon>Ecdysozoa</taxon>
        <taxon>Arthropoda</taxon>
        <taxon>Hexapoda</taxon>
        <taxon>Insecta</taxon>
        <taxon>Pterygota</taxon>
        <taxon>Neoptera</taxon>
        <taxon>Endopterygota</taxon>
        <taxon>Hymenoptera</taxon>
        <taxon>Apocrita</taxon>
        <taxon>Aculeata</taxon>
        <taxon>Apoidea</taxon>
        <taxon>Anthophila</taxon>
        <taxon>Apidae</taxon>
        <taxon>Frieseomelitta</taxon>
    </lineage>
</organism>
<dbReference type="GO" id="GO:0006357">
    <property type="term" value="P:regulation of transcription by RNA polymerase II"/>
    <property type="evidence" value="ECO:0007669"/>
    <property type="project" value="InterPro"/>
</dbReference>
<dbReference type="GO" id="GO:0016592">
    <property type="term" value="C:mediator complex"/>
    <property type="evidence" value="ECO:0007669"/>
    <property type="project" value="InterPro"/>
</dbReference>
<evidence type="ECO:0000256" key="7">
    <source>
        <dbReference type="SAM" id="MobiDB-lite"/>
    </source>
</evidence>
<feature type="region of interest" description="Disordered" evidence="7">
    <location>
        <begin position="234"/>
        <end position="266"/>
    </location>
</feature>
<evidence type="ECO:0000256" key="5">
    <source>
        <dbReference type="ARBA" id="ARBA00023242"/>
    </source>
</evidence>
<proteinExistence type="inferred from homology"/>
<comment type="caution">
    <text evidence="8">The sequence shown here is derived from an EMBL/GenBank/DDBJ whole genome shotgun (WGS) entry which is preliminary data.</text>
</comment>
<dbReference type="GO" id="GO:0070847">
    <property type="term" value="C:core mediator complex"/>
    <property type="evidence" value="ECO:0007669"/>
    <property type="project" value="TreeGrafter"/>
</dbReference>
<protein>
    <recommendedName>
        <fullName evidence="6">Mediator of RNA polymerase II transcription subunit 17</fullName>
    </recommendedName>
    <alternativeName>
        <fullName evidence="6">Mediator complex subunit 17</fullName>
    </alternativeName>
</protein>
<keyword evidence="9" id="KW-1185">Reference proteome</keyword>
<name>A0A833WFX5_9HYME</name>
<feature type="compositionally biased region" description="Low complexity" evidence="7">
    <location>
        <begin position="242"/>
        <end position="251"/>
    </location>
</feature>
<gene>
    <name evidence="6" type="primary">MED17</name>
    <name evidence="8" type="ORF">E2986_03171</name>
</gene>
<feature type="region of interest" description="Disordered" evidence="7">
    <location>
        <begin position="52"/>
        <end position="72"/>
    </location>
</feature>
<reference evidence="8" key="1">
    <citation type="submission" date="2019-11" db="EMBL/GenBank/DDBJ databases">
        <title>The nuclear and mitochondrial genomes of Frieseomelitta varia - a highly eusocial stingless bee (Meliponini) with a permanently sterile worker caste.</title>
        <authorList>
            <person name="Freitas F.C.P."/>
            <person name="Lourenco A.P."/>
            <person name="Nunes F.M.F."/>
            <person name="Paschoal A.R."/>
            <person name="Abreu F.C.P."/>
            <person name="Barbin F.O."/>
            <person name="Bataglia L."/>
            <person name="Cardoso-Junior C.A.M."/>
            <person name="Cervoni M.S."/>
            <person name="Silva S.R."/>
            <person name="Dalarmi F."/>
            <person name="Del Lama M.A."/>
            <person name="Depintor T.S."/>
            <person name="Ferreira K.M."/>
            <person name="Goria P.S."/>
            <person name="Jaskot M.C."/>
            <person name="Lago D.C."/>
            <person name="Luna-Lucena D."/>
            <person name="Moda L.M."/>
            <person name="Nascimento L."/>
            <person name="Pedrino M."/>
            <person name="Rabico F.O."/>
            <person name="Sanches F.C."/>
            <person name="Santos D.E."/>
            <person name="Santos C.G."/>
            <person name="Vieira J."/>
            <person name="Lopes T.F."/>
            <person name="Barchuk A.R."/>
            <person name="Hartfelder K."/>
            <person name="Simoes Z.L.P."/>
            <person name="Bitondi M.M.G."/>
            <person name="Pinheiro D.G."/>
        </authorList>
    </citation>
    <scope>NUCLEOTIDE SEQUENCE</scope>
    <source>
        <strain evidence="8">USP_RPSP 00005682</strain>
        <tissue evidence="8">Whole individual</tissue>
    </source>
</reference>
<evidence type="ECO:0000313" key="9">
    <source>
        <dbReference type="Proteomes" id="UP000655588"/>
    </source>
</evidence>